<feature type="compositionally biased region" description="Polar residues" evidence="1">
    <location>
        <begin position="462"/>
        <end position="475"/>
    </location>
</feature>
<dbReference type="InterPro" id="IPR003615">
    <property type="entry name" value="HNH_nuc"/>
</dbReference>
<dbReference type="Pfam" id="PF01844">
    <property type="entry name" value="HNH"/>
    <property type="match status" value="1"/>
</dbReference>
<proteinExistence type="predicted"/>
<reference evidence="3 4" key="1">
    <citation type="submission" date="2018-05" db="EMBL/GenBank/DDBJ databases">
        <title>Genetic diversity of glacier-inhabiting Cryobacterium bacteria in China and description of Cryobacterium mengkeensis sp. nov. and Arthrobacter glacialis sp. nov.</title>
        <authorList>
            <person name="Liu Q."/>
            <person name="Xin Y.-H."/>
        </authorList>
    </citation>
    <scope>NUCLEOTIDE SEQUENCE [LARGE SCALE GENOMIC DNA]</scope>
    <source>
        <strain evidence="3 4">GP3</strain>
    </source>
</reference>
<dbReference type="InterPro" id="IPR002711">
    <property type="entry name" value="HNH"/>
</dbReference>
<dbReference type="CDD" id="cd00085">
    <property type="entry name" value="HNHc"/>
    <property type="match status" value="1"/>
</dbReference>
<evidence type="ECO:0000259" key="2">
    <source>
        <dbReference type="SMART" id="SM00507"/>
    </source>
</evidence>
<feature type="compositionally biased region" description="Low complexity" evidence="1">
    <location>
        <begin position="36"/>
        <end position="50"/>
    </location>
</feature>
<keyword evidence="4" id="KW-1185">Reference proteome</keyword>
<gene>
    <name evidence="3" type="ORF">CVS29_12210</name>
</gene>
<comment type="caution">
    <text evidence="3">The sequence shown here is derived from an EMBL/GenBank/DDBJ whole genome shotgun (WGS) entry which is preliminary data.</text>
</comment>
<feature type="region of interest" description="Disordered" evidence="1">
    <location>
        <begin position="615"/>
        <end position="663"/>
    </location>
</feature>
<feature type="region of interest" description="Disordered" evidence="1">
    <location>
        <begin position="36"/>
        <end position="68"/>
    </location>
</feature>
<dbReference type="OrthoDB" id="5241234at2"/>
<accession>A0A2V3DPR5</accession>
<feature type="compositionally biased region" description="Low complexity" evidence="1">
    <location>
        <begin position="452"/>
        <end position="461"/>
    </location>
</feature>
<evidence type="ECO:0000313" key="4">
    <source>
        <dbReference type="Proteomes" id="UP000246303"/>
    </source>
</evidence>
<dbReference type="RefSeq" id="WP_110106614.1">
    <property type="nucleotide sequence ID" value="NZ_JACBZZ010000001.1"/>
</dbReference>
<name>A0A2V3DPR5_9MICC</name>
<organism evidence="3 4">
    <name type="scientific">Arthrobacter psychrochitiniphilus</name>
    <dbReference type="NCBI Taxonomy" id="291045"/>
    <lineage>
        <taxon>Bacteria</taxon>
        <taxon>Bacillati</taxon>
        <taxon>Actinomycetota</taxon>
        <taxon>Actinomycetes</taxon>
        <taxon>Micrococcales</taxon>
        <taxon>Micrococcaceae</taxon>
        <taxon>Arthrobacter</taxon>
    </lineage>
</organism>
<feature type="region of interest" description="Disordered" evidence="1">
    <location>
        <begin position="452"/>
        <end position="475"/>
    </location>
</feature>
<dbReference type="GO" id="GO:0004519">
    <property type="term" value="F:endonuclease activity"/>
    <property type="evidence" value="ECO:0007669"/>
    <property type="project" value="InterPro"/>
</dbReference>
<sequence length="663" mass="69120">MAVPEWFDERGGMGRFRASDPAQLGSVAAPAAGTVAAPAAGPGAAPTNATELSPGAGPGAAPTNAPESSRGAIGLVHWGMDTLQRCGEFFDPVVLANLDAALAHELANRASSRAADAAQELELAICESRPAQALAHFAQQQSSSKATAAKAQGRAAEATVVITSLGGAATDLGFDPAIVDGVSSASLVDAISVLEEAKNALSAVQAQAQALFVAGQRLEQARSGVPQERLGRGIIQQVALARHESPHRGRQLAELSEVLVREMPHTMNALVQGNINEYRATIVARETAFLSFEDRAKVDQMICGDADAVALLGTRELAASSRKAAYGLDPQAFLKRHEKAVGDRYVSLCPAPDGMTFLTALIPLKQGIRILTTLTKVADSAKASGNERSKGQIMADALMHRLIQHAPCDEGAGTLSDHRGVPEEGAPTEGASTVGVPSQAVAAEGTTAAGVSGAGHAAGTSWTTGSQPSAGGGSMCTTVSEPDIALELVMTDRALFEGANDPAVLVGYDPIPAPLARSMVLGDGGGFSPQVWLKRLFTHPKSNALMAMDSRSRLFPEGMKEFIRLQDQRCQTPYCDAPIRQYDHFKAYAAGGLTTIENGKGLCVDCNQQKEAPGWSFERGAGPEHGLPTTEIRTPTGHRYVSTAPPLPGGTQGKPSRRSNGKW</sequence>
<feature type="domain" description="HNH nuclease" evidence="2">
    <location>
        <begin position="558"/>
        <end position="608"/>
    </location>
</feature>
<evidence type="ECO:0000256" key="1">
    <source>
        <dbReference type="SAM" id="MobiDB-lite"/>
    </source>
</evidence>
<dbReference type="GO" id="GO:0008270">
    <property type="term" value="F:zinc ion binding"/>
    <property type="evidence" value="ECO:0007669"/>
    <property type="project" value="InterPro"/>
</dbReference>
<dbReference type="Proteomes" id="UP000246303">
    <property type="component" value="Unassembled WGS sequence"/>
</dbReference>
<evidence type="ECO:0000313" key="3">
    <source>
        <dbReference type="EMBL" id="PXA64950.1"/>
    </source>
</evidence>
<protein>
    <recommendedName>
        <fullName evidence="2">HNH nuclease domain-containing protein</fullName>
    </recommendedName>
</protein>
<feature type="region of interest" description="Disordered" evidence="1">
    <location>
        <begin position="409"/>
        <end position="434"/>
    </location>
</feature>
<dbReference type="EMBL" id="QHLZ01000007">
    <property type="protein sequence ID" value="PXA64950.1"/>
    <property type="molecule type" value="Genomic_DNA"/>
</dbReference>
<dbReference type="Gene3D" id="1.10.30.50">
    <property type="match status" value="1"/>
</dbReference>
<dbReference type="AlphaFoldDB" id="A0A2V3DPR5"/>
<dbReference type="SMART" id="SM00507">
    <property type="entry name" value="HNHc"/>
    <property type="match status" value="1"/>
</dbReference>
<dbReference type="GO" id="GO:0003676">
    <property type="term" value="F:nucleic acid binding"/>
    <property type="evidence" value="ECO:0007669"/>
    <property type="project" value="InterPro"/>
</dbReference>